<proteinExistence type="predicted"/>
<dbReference type="PIRSF" id="PIRSF007580">
    <property type="entry name" value="UCP07580"/>
    <property type="match status" value="1"/>
</dbReference>
<gene>
    <name evidence="1" type="ORF">EOE18_03925</name>
</gene>
<dbReference type="Proteomes" id="UP000282837">
    <property type="component" value="Unassembled WGS sequence"/>
</dbReference>
<dbReference type="PANTHER" id="PTHR39456:SF1">
    <property type="entry name" value="METAL-DEPENDENT HYDROLASE"/>
    <property type="match status" value="1"/>
</dbReference>
<dbReference type="PANTHER" id="PTHR39456">
    <property type="entry name" value="METAL-DEPENDENT HYDROLASE"/>
    <property type="match status" value="1"/>
</dbReference>
<dbReference type="GO" id="GO:0016787">
    <property type="term" value="F:hydrolase activity"/>
    <property type="evidence" value="ECO:0007669"/>
    <property type="project" value="UniProtKB-KW"/>
</dbReference>
<dbReference type="Pfam" id="PF10118">
    <property type="entry name" value="Metal_hydrol"/>
    <property type="match status" value="1"/>
</dbReference>
<dbReference type="OrthoDB" id="4760165at2"/>
<evidence type="ECO:0000313" key="1">
    <source>
        <dbReference type="EMBL" id="RVU07107.1"/>
    </source>
</evidence>
<sequence>MTWPPANLIRTVMVDGCHIPELPLEAVPNLSKINAANRFNSDIIIRNPRHCRNSSLNQQWIAQDATGSAWFTALSLSFPRGEAFFIETIRANREGLPKKLANDVDAFIAQEAIHAREHGYFNRLAAQAGYDTTAIDARLADFITRTSQANGFVNQLVTACLEHFTAIIAHDVLARPDQLAGAPAEAQALWHWHAVEEIEHKGVAYDVWLHMAAHLSPWRRWKIRCKIMAKVSAAFLIFRTQDARELLMQQGFGEREARKALRAYLWGKDGALRRIVGAWVQWFRPGFHPWQRDDRALIQSALEQDRQQAAA</sequence>
<name>A0A3S2V9M7_9SPHN</name>
<comment type="caution">
    <text evidence="1">The sequence shown here is derived from an EMBL/GenBank/DDBJ whole genome shotgun (WGS) entry which is preliminary data.</text>
</comment>
<organism evidence="1 2">
    <name type="scientific">Novosphingobium umbonatum</name>
    <dbReference type="NCBI Taxonomy" id="1908524"/>
    <lineage>
        <taxon>Bacteria</taxon>
        <taxon>Pseudomonadati</taxon>
        <taxon>Pseudomonadota</taxon>
        <taxon>Alphaproteobacteria</taxon>
        <taxon>Sphingomonadales</taxon>
        <taxon>Sphingomonadaceae</taxon>
        <taxon>Novosphingobium</taxon>
    </lineage>
</organism>
<reference evidence="1 2" key="1">
    <citation type="submission" date="2019-01" db="EMBL/GenBank/DDBJ databases">
        <authorList>
            <person name="Chen W.-M."/>
        </authorList>
    </citation>
    <scope>NUCLEOTIDE SEQUENCE [LARGE SCALE GENOMIC DNA]</scope>
    <source>
        <strain evidence="1 2">FSY-9</strain>
    </source>
</reference>
<protein>
    <submittedName>
        <fullName evidence="1">Metal-dependent hydrolase</fullName>
    </submittedName>
</protein>
<keyword evidence="1" id="KW-0378">Hydrolase</keyword>
<dbReference type="InterPro" id="IPR016516">
    <property type="entry name" value="UCP07580"/>
</dbReference>
<evidence type="ECO:0000313" key="2">
    <source>
        <dbReference type="Proteomes" id="UP000282837"/>
    </source>
</evidence>
<dbReference type="AlphaFoldDB" id="A0A3S2V9M7"/>
<dbReference type="EMBL" id="SACO01000002">
    <property type="protein sequence ID" value="RVU07107.1"/>
    <property type="molecule type" value="Genomic_DNA"/>
</dbReference>
<accession>A0A3S2V9M7</accession>
<keyword evidence="2" id="KW-1185">Reference proteome</keyword>